<comment type="similarity">
    <text evidence="1">Belongs to the MAD2 family.</text>
</comment>
<dbReference type="InterPro" id="IPR045091">
    <property type="entry name" value="Mad2-like"/>
</dbReference>
<proteinExistence type="inferred from homology"/>
<feature type="domain" description="HORMA" evidence="2">
    <location>
        <begin position="16"/>
        <end position="248"/>
    </location>
</feature>
<dbReference type="InterPro" id="IPR036570">
    <property type="entry name" value="HORMA_dom_sf"/>
</dbReference>
<dbReference type="PANTHER" id="PTHR11842">
    <property type="entry name" value="MITOTIC SPINDLE ASSEMBLY CHECKPOINT PROTEIN MAD2"/>
    <property type="match status" value="1"/>
</dbReference>
<sequence length="276" mass="31356">MPPRSIQVPAILTTQISLLQTFTSFLTVAIHTILYARHIYPAESFLLTRAYNLPVRQNRHPDVCAWITSTCREVEKLMRQGTVARVVVPIHTDRGEILERFIFDVSRFPEVPPNSLYVPFEERPREGEAEREDSVPAELGEEDAKLKKPQSVVDIEEQLRATIRKLAYTAENMGDLPEDCTFTVAVELKDSKDAQPPIEHLGIWEPSVPELQTGDRGDSARIGKDVGGAKTLAVRNVEAGEFVLESWVEEGMDKLKWIEEERERNLYDDDDDIDVD</sequence>
<evidence type="ECO:0000256" key="1">
    <source>
        <dbReference type="ARBA" id="ARBA00010348"/>
    </source>
</evidence>
<protein>
    <submittedName>
        <fullName evidence="3">HORMA domain-containing protein</fullName>
    </submittedName>
</protein>
<name>A0ABR4P9N9_9HELO</name>
<organism evidence="3 4">
    <name type="scientific">Phlyctema vagabunda</name>
    <dbReference type="NCBI Taxonomy" id="108571"/>
    <lineage>
        <taxon>Eukaryota</taxon>
        <taxon>Fungi</taxon>
        <taxon>Dikarya</taxon>
        <taxon>Ascomycota</taxon>
        <taxon>Pezizomycotina</taxon>
        <taxon>Leotiomycetes</taxon>
        <taxon>Helotiales</taxon>
        <taxon>Dermateaceae</taxon>
        <taxon>Phlyctema</taxon>
    </lineage>
</organism>
<dbReference type="Proteomes" id="UP001629113">
    <property type="component" value="Unassembled WGS sequence"/>
</dbReference>
<dbReference type="PROSITE" id="PS50815">
    <property type="entry name" value="HORMA"/>
    <property type="match status" value="1"/>
</dbReference>
<dbReference type="Gene3D" id="3.30.900.10">
    <property type="entry name" value="HORMA domain"/>
    <property type="match status" value="1"/>
</dbReference>
<reference evidence="3 4" key="1">
    <citation type="submission" date="2024-06" db="EMBL/GenBank/DDBJ databases">
        <title>Complete genome of Phlyctema vagabunda strain 19-DSS-EL-015.</title>
        <authorList>
            <person name="Fiorenzani C."/>
        </authorList>
    </citation>
    <scope>NUCLEOTIDE SEQUENCE [LARGE SCALE GENOMIC DNA]</scope>
    <source>
        <strain evidence="3 4">19-DSS-EL-015</strain>
    </source>
</reference>
<dbReference type="Pfam" id="PF02301">
    <property type="entry name" value="HORMA"/>
    <property type="match status" value="1"/>
</dbReference>
<accession>A0ABR4P9N9</accession>
<evidence type="ECO:0000259" key="2">
    <source>
        <dbReference type="PROSITE" id="PS50815"/>
    </source>
</evidence>
<gene>
    <name evidence="3" type="ORF">PVAG01_08505</name>
</gene>
<dbReference type="PANTHER" id="PTHR11842:SF10">
    <property type="entry name" value="MITOTIC SPINDLE ASSEMBLY CHECKPOINT PROTEIN MAD2B"/>
    <property type="match status" value="1"/>
</dbReference>
<keyword evidence="4" id="KW-1185">Reference proteome</keyword>
<evidence type="ECO:0000313" key="3">
    <source>
        <dbReference type="EMBL" id="KAL3420005.1"/>
    </source>
</evidence>
<comment type="caution">
    <text evidence="3">The sequence shown here is derived from an EMBL/GenBank/DDBJ whole genome shotgun (WGS) entry which is preliminary data.</text>
</comment>
<evidence type="ECO:0000313" key="4">
    <source>
        <dbReference type="Proteomes" id="UP001629113"/>
    </source>
</evidence>
<dbReference type="EMBL" id="JBFCZG010000007">
    <property type="protein sequence ID" value="KAL3420005.1"/>
    <property type="molecule type" value="Genomic_DNA"/>
</dbReference>
<dbReference type="InterPro" id="IPR003511">
    <property type="entry name" value="HORMA_dom"/>
</dbReference>
<dbReference type="SUPFAM" id="SSF56019">
    <property type="entry name" value="The spindle assembly checkpoint protein mad2"/>
    <property type="match status" value="1"/>
</dbReference>